<sequence>MTGSPIVRALRATESVRIPDHAAVTAQRGLRRVLTGSRLDGPLRGSWIGHPVHPLLVTVPIGAWASAVLLDAVGGQEEAARRVVGAALVSLLPTAVTGLADWSGLDERRRRVGLLHAAGNMVSGAFLGASYAARRQGRHRAGALLSLVGMLPLGISGALGGHLSYAQGSGVGRWPEASPEAGRTERDIVASDGAPGTASDNAPLDTGAIPGSGPEANPT</sequence>
<feature type="transmembrane region" description="Helical" evidence="2">
    <location>
        <begin position="144"/>
        <end position="165"/>
    </location>
</feature>
<evidence type="ECO:0000256" key="1">
    <source>
        <dbReference type="SAM" id="MobiDB-lite"/>
    </source>
</evidence>
<feature type="domain" description="DUF2231" evidence="3">
    <location>
        <begin position="49"/>
        <end position="171"/>
    </location>
</feature>
<accession>A0ABP8WPU5</accession>
<dbReference type="InterPro" id="IPR019251">
    <property type="entry name" value="DUF2231_TM"/>
</dbReference>
<feature type="transmembrane region" description="Helical" evidence="2">
    <location>
        <begin position="112"/>
        <end position="132"/>
    </location>
</feature>
<reference evidence="5" key="1">
    <citation type="journal article" date="2019" name="Int. J. Syst. Evol. Microbiol.">
        <title>The Global Catalogue of Microorganisms (GCM) 10K type strain sequencing project: providing services to taxonomists for standard genome sequencing and annotation.</title>
        <authorList>
            <consortium name="The Broad Institute Genomics Platform"/>
            <consortium name="The Broad Institute Genome Sequencing Center for Infectious Disease"/>
            <person name="Wu L."/>
            <person name="Ma J."/>
        </authorList>
    </citation>
    <scope>NUCLEOTIDE SEQUENCE [LARGE SCALE GENOMIC DNA]</scope>
    <source>
        <strain evidence="5">JCM 18055</strain>
    </source>
</reference>
<feature type="transmembrane region" description="Helical" evidence="2">
    <location>
        <begin position="52"/>
        <end position="70"/>
    </location>
</feature>
<proteinExistence type="predicted"/>
<feature type="transmembrane region" description="Helical" evidence="2">
    <location>
        <begin position="82"/>
        <end position="100"/>
    </location>
</feature>
<name>A0ABP8WPU5_9PSEU</name>
<dbReference type="Pfam" id="PF09990">
    <property type="entry name" value="DUF2231"/>
    <property type="match status" value="1"/>
</dbReference>
<evidence type="ECO:0000256" key="2">
    <source>
        <dbReference type="SAM" id="Phobius"/>
    </source>
</evidence>
<dbReference type="EMBL" id="BAABIC010000010">
    <property type="protein sequence ID" value="GAA4692929.1"/>
    <property type="molecule type" value="Genomic_DNA"/>
</dbReference>
<keyword evidence="5" id="KW-1185">Reference proteome</keyword>
<evidence type="ECO:0000313" key="4">
    <source>
        <dbReference type="EMBL" id="GAA4692929.1"/>
    </source>
</evidence>
<keyword evidence="2" id="KW-0812">Transmembrane</keyword>
<evidence type="ECO:0000313" key="5">
    <source>
        <dbReference type="Proteomes" id="UP001500325"/>
    </source>
</evidence>
<keyword evidence="2" id="KW-1133">Transmembrane helix</keyword>
<keyword evidence="2" id="KW-0472">Membrane</keyword>
<protein>
    <submittedName>
        <fullName evidence="4">DUF2231 domain-containing protein</fullName>
    </submittedName>
</protein>
<dbReference type="Proteomes" id="UP001500325">
    <property type="component" value="Unassembled WGS sequence"/>
</dbReference>
<gene>
    <name evidence="4" type="ORF">GCM10023215_32630</name>
</gene>
<comment type="caution">
    <text evidence="4">The sequence shown here is derived from an EMBL/GenBank/DDBJ whole genome shotgun (WGS) entry which is preliminary data.</text>
</comment>
<evidence type="ECO:0000259" key="3">
    <source>
        <dbReference type="Pfam" id="PF09990"/>
    </source>
</evidence>
<feature type="region of interest" description="Disordered" evidence="1">
    <location>
        <begin position="169"/>
        <end position="219"/>
    </location>
</feature>
<organism evidence="4 5">
    <name type="scientific">Pseudonocardia yuanmonensis</name>
    <dbReference type="NCBI Taxonomy" id="1095914"/>
    <lineage>
        <taxon>Bacteria</taxon>
        <taxon>Bacillati</taxon>
        <taxon>Actinomycetota</taxon>
        <taxon>Actinomycetes</taxon>
        <taxon>Pseudonocardiales</taxon>
        <taxon>Pseudonocardiaceae</taxon>
        <taxon>Pseudonocardia</taxon>
    </lineage>
</organism>
<dbReference type="RefSeq" id="WP_345381378.1">
    <property type="nucleotide sequence ID" value="NZ_BAABIC010000010.1"/>
</dbReference>